<comment type="caution">
    <text evidence="3">The sequence shown here is derived from an EMBL/GenBank/DDBJ whole genome shotgun (WGS) entry which is preliminary data.</text>
</comment>
<organism evidence="3 4">
    <name type="scientific">Trichormus variabilis SAG 1403-4b</name>
    <dbReference type="NCBI Taxonomy" id="447716"/>
    <lineage>
        <taxon>Bacteria</taxon>
        <taxon>Bacillati</taxon>
        <taxon>Cyanobacteriota</taxon>
        <taxon>Cyanophyceae</taxon>
        <taxon>Nostocales</taxon>
        <taxon>Nostocaceae</taxon>
        <taxon>Trichormus</taxon>
    </lineage>
</organism>
<protein>
    <submittedName>
        <fullName evidence="3">Helix-turn-helix domain-containing protein</fullName>
    </submittedName>
</protein>
<dbReference type="SUPFAM" id="SSF47413">
    <property type="entry name" value="lambda repressor-like DNA-binding domains"/>
    <property type="match status" value="1"/>
</dbReference>
<dbReference type="Pfam" id="PF13413">
    <property type="entry name" value="HTH_25"/>
    <property type="match status" value="1"/>
</dbReference>
<dbReference type="EMBL" id="RSCM01000004">
    <property type="protein sequence ID" value="RUS97741.1"/>
    <property type="molecule type" value="Genomic_DNA"/>
</dbReference>
<proteinExistence type="predicted"/>
<reference evidence="3 4" key="1">
    <citation type="journal article" date="2019" name="Genome Biol. Evol.">
        <title>Day and night: Metabolic profiles and evolutionary relationships of six axenic non-marine cyanobacteria.</title>
        <authorList>
            <person name="Will S.E."/>
            <person name="Henke P."/>
            <person name="Boedeker C."/>
            <person name="Huang S."/>
            <person name="Brinkmann H."/>
            <person name="Rohde M."/>
            <person name="Jarek M."/>
            <person name="Friedl T."/>
            <person name="Seufert S."/>
            <person name="Schumacher M."/>
            <person name="Overmann J."/>
            <person name="Neumann-Schaal M."/>
            <person name="Petersen J."/>
        </authorList>
    </citation>
    <scope>NUCLEOTIDE SEQUENCE [LARGE SCALE GENOMIC DNA]</scope>
    <source>
        <strain evidence="3 4">SAG 1403-4b</strain>
    </source>
</reference>
<dbReference type="InterPro" id="IPR025194">
    <property type="entry name" value="RodZ-like_C"/>
</dbReference>
<evidence type="ECO:0000256" key="1">
    <source>
        <dbReference type="SAM" id="MobiDB-lite"/>
    </source>
</evidence>
<dbReference type="InterPro" id="IPR010982">
    <property type="entry name" value="Lambda_DNA-bd_dom_sf"/>
</dbReference>
<dbReference type="PANTHER" id="PTHR34475:SF1">
    <property type="entry name" value="CYTOSKELETON PROTEIN RODZ"/>
    <property type="match status" value="1"/>
</dbReference>
<keyword evidence="4" id="KW-1185">Reference proteome</keyword>
<feature type="region of interest" description="Disordered" evidence="1">
    <location>
        <begin position="250"/>
        <end position="270"/>
    </location>
</feature>
<dbReference type="AlphaFoldDB" id="A0A3S1AR74"/>
<gene>
    <name evidence="3" type="ORF">DSM107003_16160</name>
</gene>
<dbReference type="RefSeq" id="WP_127053460.1">
    <property type="nucleotide sequence ID" value="NZ_RSCM01000004.1"/>
</dbReference>
<dbReference type="InterPro" id="IPR001387">
    <property type="entry name" value="Cro/C1-type_HTH"/>
</dbReference>
<dbReference type="Gene3D" id="1.10.260.40">
    <property type="entry name" value="lambda repressor-like DNA-binding domains"/>
    <property type="match status" value="1"/>
</dbReference>
<evidence type="ECO:0000259" key="2">
    <source>
        <dbReference type="Pfam" id="PF13464"/>
    </source>
</evidence>
<dbReference type="Pfam" id="PF13464">
    <property type="entry name" value="RodZ_C"/>
    <property type="match status" value="1"/>
</dbReference>
<dbReference type="PANTHER" id="PTHR34475">
    <property type="match status" value="1"/>
</dbReference>
<evidence type="ECO:0000313" key="3">
    <source>
        <dbReference type="EMBL" id="RUS97741.1"/>
    </source>
</evidence>
<sequence>MKWLKRNSKQLIKPCMEEKQSEKLRQLGAQLASLRQEQGLSLDELVVLTKIPRRLLQAIETGDLKDLPEPIYIQGLIRQFADALGMKGAEFASTFPIGSPSFSLPATWKAKPIEQLRPVHLYLFYIFLIICSVKGLSQLLNNQALQANNNQLEIKSQTESGLIPQQIQSKELQETQPVSDTFSPKPDLQTVEIGVTLKSSSWIRVIADGRTEFEGVLPQGSHRNWKATQQLTVKTDNAGGVLMSVNQQQAKEMGKPGKAGEVRIAAKAKS</sequence>
<accession>A0A3S1AR74</accession>
<dbReference type="InterPro" id="IPR050400">
    <property type="entry name" value="Bact_Cytoskel_RodZ"/>
</dbReference>
<feature type="compositionally biased region" description="Basic and acidic residues" evidence="1">
    <location>
        <begin position="252"/>
        <end position="261"/>
    </location>
</feature>
<dbReference type="CDD" id="cd00093">
    <property type="entry name" value="HTH_XRE"/>
    <property type="match status" value="1"/>
</dbReference>
<dbReference type="GO" id="GO:0003677">
    <property type="term" value="F:DNA binding"/>
    <property type="evidence" value="ECO:0007669"/>
    <property type="project" value="InterPro"/>
</dbReference>
<name>A0A3S1AR74_ANAVA</name>
<dbReference type="Proteomes" id="UP000276103">
    <property type="component" value="Unassembled WGS sequence"/>
</dbReference>
<evidence type="ECO:0000313" key="4">
    <source>
        <dbReference type="Proteomes" id="UP000276103"/>
    </source>
</evidence>
<feature type="domain" description="Cytoskeleton protein RodZ-like C-terminal" evidence="2">
    <location>
        <begin position="195"/>
        <end position="255"/>
    </location>
</feature>
<dbReference type="OrthoDB" id="422634at2"/>